<keyword evidence="3" id="KW-1185">Reference proteome</keyword>
<dbReference type="Proteomes" id="UP001239445">
    <property type="component" value="Unassembled WGS sequence"/>
</dbReference>
<gene>
    <name evidence="2" type="ORF">QBC47DRAFT_365880</name>
</gene>
<organism evidence="2 3">
    <name type="scientific">Echria macrotheca</name>
    <dbReference type="NCBI Taxonomy" id="438768"/>
    <lineage>
        <taxon>Eukaryota</taxon>
        <taxon>Fungi</taxon>
        <taxon>Dikarya</taxon>
        <taxon>Ascomycota</taxon>
        <taxon>Pezizomycotina</taxon>
        <taxon>Sordariomycetes</taxon>
        <taxon>Sordariomycetidae</taxon>
        <taxon>Sordariales</taxon>
        <taxon>Schizotheciaceae</taxon>
        <taxon>Echria</taxon>
    </lineage>
</organism>
<protein>
    <submittedName>
        <fullName evidence="2">Uncharacterized protein</fullName>
    </submittedName>
</protein>
<proteinExistence type="predicted"/>
<name>A0AAJ0B1F1_9PEZI</name>
<dbReference type="EMBL" id="MU839852">
    <property type="protein sequence ID" value="KAK1749822.1"/>
    <property type="molecule type" value="Genomic_DNA"/>
</dbReference>
<reference evidence="2" key="1">
    <citation type="submission" date="2023-06" db="EMBL/GenBank/DDBJ databases">
        <title>Genome-scale phylogeny and comparative genomics of the fungal order Sordariales.</title>
        <authorList>
            <consortium name="Lawrence Berkeley National Laboratory"/>
            <person name="Hensen N."/>
            <person name="Bonometti L."/>
            <person name="Westerberg I."/>
            <person name="Brannstrom I.O."/>
            <person name="Guillou S."/>
            <person name="Cros-Aarteil S."/>
            <person name="Calhoun S."/>
            <person name="Haridas S."/>
            <person name="Kuo A."/>
            <person name="Mondo S."/>
            <person name="Pangilinan J."/>
            <person name="Riley R."/>
            <person name="Labutti K."/>
            <person name="Andreopoulos B."/>
            <person name="Lipzen A."/>
            <person name="Chen C."/>
            <person name="Yanf M."/>
            <person name="Daum C."/>
            <person name="Ng V."/>
            <person name="Clum A."/>
            <person name="Steindorff A."/>
            <person name="Ohm R."/>
            <person name="Martin F."/>
            <person name="Silar P."/>
            <person name="Natvig D."/>
            <person name="Lalanne C."/>
            <person name="Gautier V."/>
            <person name="Ament-Velasquez S.L."/>
            <person name="Kruys A."/>
            <person name="Hutchinson M.I."/>
            <person name="Powell A.J."/>
            <person name="Barry K."/>
            <person name="Miller A.N."/>
            <person name="Grigoriev I.V."/>
            <person name="Debuchy R."/>
            <person name="Gladieux P."/>
            <person name="Thoren M.H."/>
            <person name="Johannesson H."/>
        </authorList>
    </citation>
    <scope>NUCLEOTIDE SEQUENCE</scope>
    <source>
        <strain evidence="2">PSN4</strain>
    </source>
</reference>
<feature type="region of interest" description="Disordered" evidence="1">
    <location>
        <begin position="14"/>
        <end position="48"/>
    </location>
</feature>
<accession>A0AAJ0B1F1</accession>
<evidence type="ECO:0000256" key="1">
    <source>
        <dbReference type="SAM" id="MobiDB-lite"/>
    </source>
</evidence>
<evidence type="ECO:0000313" key="3">
    <source>
        <dbReference type="Proteomes" id="UP001239445"/>
    </source>
</evidence>
<comment type="caution">
    <text evidence="2">The sequence shown here is derived from an EMBL/GenBank/DDBJ whole genome shotgun (WGS) entry which is preliminary data.</text>
</comment>
<sequence length="301" mass="34636">MWWSFLAFLGATNNNTPVVNQGHDGSGNITRNQAQRGPHDRRHNSGGEHSFVIGDTLISLMPVTQALNSLMPTNNSRRLTPDSYPSHYVAHWPARTPIPVREGQQRERIDIEVDEAFPWERPSFKDDEGRVITMPPWSVPFPPAADIEAFENERQNVRSVLYGLDIAIDLETRSIRPILPYQLEREGVTLGNMPEALHDMTRAYQTLLGWYDHMLGWGKVKSLYAYIIERQGPWYRRASLEDFDLRRKFNDWAKDPRNSWYEIEPIGFRPLGIVDGGNTEEKKVQVQLYWMPTGGVRTYGA</sequence>
<evidence type="ECO:0000313" key="2">
    <source>
        <dbReference type="EMBL" id="KAK1749822.1"/>
    </source>
</evidence>
<dbReference type="AlphaFoldDB" id="A0AAJ0B1F1"/>